<feature type="region of interest" description="Disordered" evidence="1">
    <location>
        <begin position="1"/>
        <end position="74"/>
    </location>
</feature>
<dbReference type="Proteomes" id="UP001149813">
    <property type="component" value="Unassembled WGS sequence"/>
</dbReference>
<reference evidence="2" key="1">
    <citation type="submission" date="2022-07" db="EMBL/GenBank/DDBJ databases">
        <title>Phylogenomic reconstructions and comparative analyses of Kickxellomycotina fungi.</title>
        <authorList>
            <person name="Reynolds N.K."/>
            <person name="Stajich J.E."/>
            <person name="Barry K."/>
            <person name="Grigoriev I.V."/>
            <person name="Crous P."/>
            <person name="Smith M.E."/>
        </authorList>
    </citation>
    <scope>NUCLEOTIDE SEQUENCE</scope>
    <source>
        <strain evidence="2">NBRC 32514</strain>
    </source>
</reference>
<organism evidence="2 3">
    <name type="scientific">Coemansia erecta</name>
    <dbReference type="NCBI Taxonomy" id="147472"/>
    <lineage>
        <taxon>Eukaryota</taxon>
        <taxon>Fungi</taxon>
        <taxon>Fungi incertae sedis</taxon>
        <taxon>Zoopagomycota</taxon>
        <taxon>Kickxellomycotina</taxon>
        <taxon>Kickxellomycetes</taxon>
        <taxon>Kickxellales</taxon>
        <taxon>Kickxellaceae</taxon>
        <taxon>Coemansia</taxon>
    </lineage>
</organism>
<accession>A0A9W8CPN1</accession>
<protein>
    <submittedName>
        <fullName evidence="2">Uncharacterized protein</fullName>
    </submittedName>
</protein>
<evidence type="ECO:0000313" key="2">
    <source>
        <dbReference type="EMBL" id="KAJ1721480.1"/>
    </source>
</evidence>
<feature type="region of interest" description="Disordered" evidence="1">
    <location>
        <begin position="84"/>
        <end position="103"/>
    </location>
</feature>
<dbReference type="AlphaFoldDB" id="A0A9W8CPN1"/>
<proteinExistence type="predicted"/>
<gene>
    <name evidence="2" type="ORF">LPJ53_004015</name>
</gene>
<feature type="non-terminal residue" evidence="2">
    <location>
        <position position="103"/>
    </location>
</feature>
<evidence type="ECO:0000313" key="3">
    <source>
        <dbReference type="Proteomes" id="UP001149813"/>
    </source>
</evidence>
<dbReference type="EMBL" id="JANBOJ010000169">
    <property type="protein sequence ID" value="KAJ1721480.1"/>
    <property type="molecule type" value="Genomic_DNA"/>
</dbReference>
<name>A0A9W8CPN1_9FUNG</name>
<comment type="caution">
    <text evidence="2">The sequence shown here is derived from an EMBL/GenBank/DDBJ whole genome shotgun (WGS) entry which is preliminary data.</text>
</comment>
<feature type="compositionally biased region" description="Basic and acidic residues" evidence="1">
    <location>
        <begin position="43"/>
        <end position="52"/>
    </location>
</feature>
<evidence type="ECO:0000256" key="1">
    <source>
        <dbReference type="SAM" id="MobiDB-lite"/>
    </source>
</evidence>
<feature type="compositionally biased region" description="Basic residues" evidence="1">
    <location>
        <begin position="63"/>
        <end position="74"/>
    </location>
</feature>
<keyword evidence="3" id="KW-1185">Reference proteome</keyword>
<sequence length="103" mass="11087">MSLFDGLPPIGSRLSDSDDDDKKGSTSGTDGSEKQKQKQKQKNGTDETRRPPDLVPASLRPRPTPRHMQAHGHGRLISRWTAAAAVSADQPPNSPEPAQPAQP</sequence>
<feature type="compositionally biased region" description="Pro residues" evidence="1">
    <location>
        <begin position="92"/>
        <end position="103"/>
    </location>
</feature>